<dbReference type="AlphaFoldDB" id="F0Y698"/>
<keyword evidence="1" id="KW-0732">Signal</keyword>
<name>F0Y698_AURAN</name>
<gene>
    <name evidence="2" type="ORF">AURANDRAFT_63332</name>
</gene>
<dbReference type="InParanoid" id="F0Y698"/>
<dbReference type="PANTHER" id="PTHR34407:SF1">
    <property type="entry name" value="SGNH HYDROLASE-TYPE ESTERASE DOMAIN-CONTAINING PROTEIN"/>
    <property type="match status" value="1"/>
</dbReference>
<dbReference type="eggNOG" id="ENOG502SAYD">
    <property type="taxonomic scope" value="Eukaryota"/>
</dbReference>
<sequence length="503" mass="53698">MQHRCLAAALVAACALCDESHLRQYVEATMREDHSTWYDASTESFPSRAVVGARLRAAIARRRLVYGVIGYSITVGRGNYFNQSWPAALERRLARALPGVAVEVRNMAVGASPPYPTCACLAETVGSDVDVFAWEFGMTGGNDGEENLFRSCLRKALELPSRPAFVLIDSQTRRTDVLRRLGALSTVVNLRRAFLASHEDGDGDRWAKQGMPEGCKAAKWHPGVGWHDLTAAALAWHHATAVLAADDGAAAAPREIRKAGMGNVLHDAWTCRTSMLPRHDAGADLGSIVASRLNAASLDGGWAVAMAPSDLLAAHHMNEVCGAGYPDRKLVLLGAAASGPLALALPAAATRALFCSPPSSAEYKRLARVEQRDKRFAARAENPGELRRYGWQEDLPLKYASLPSLAFEGDLAVAADGEALAPAVSCASAYLSDALCVAVELPEAPGPRNVTLAVAGGFTEISHVMWSADRDALPQDALCKAANRYATGEQLPRKKKPKKGGKG</sequence>
<dbReference type="GeneID" id="20224288"/>
<feature type="signal peptide" evidence="1">
    <location>
        <begin position="1"/>
        <end position="17"/>
    </location>
</feature>
<protein>
    <submittedName>
        <fullName evidence="2">Uncharacterized protein</fullName>
    </submittedName>
</protein>
<feature type="chain" id="PRO_5003262729" evidence="1">
    <location>
        <begin position="18"/>
        <end position="503"/>
    </location>
</feature>
<evidence type="ECO:0000313" key="2">
    <source>
        <dbReference type="EMBL" id="EGB09626.1"/>
    </source>
</evidence>
<proteinExistence type="predicted"/>
<dbReference type="EMBL" id="GL833125">
    <property type="protein sequence ID" value="EGB09626.1"/>
    <property type="molecule type" value="Genomic_DNA"/>
</dbReference>
<dbReference type="OrthoDB" id="42308at2759"/>
<dbReference type="RefSeq" id="XP_009035677.1">
    <property type="nucleotide sequence ID" value="XM_009037429.1"/>
</dbReference>
<organism evidence="3">
    <name type="scientific">Aureococcus anophagefferens</name>
    <name type="common">Harmful bloom alga</name>
    <dbReference type="NCBI Taxonomy" id="44056"/>
    <lineage>
        <taxon>Eukaryota</taxon>
        <taxon>Sar</taxon>
        <taxon>Stramenopiles</taxon>
        <taxon>Ochrophyta</taxon>
        <taxon>Pelagophyceae</taxon>
        <taxon>Pelagomonadales</taxon>
        <taxon>Pelagomonadaceae</taxon>
        <taxon>Aureococcus</taxon>
    </lineage>
</organism>
<evidence type="ECO:0000256" key="1">
    <source>
        <dbReference type="SAM" id="SignalP"/>
    </source>
</evidence>
<dbReference type="KEGG" id="aaf:AURANDRAFT_63332"/>
<keyword evidence="3" id="KW-1185">Reference proteome</keyword>
<evidence type="ECO:0000313" key="3">
    <source>
        <dbReference type="Proteomes" id="UP000002729"/>
    </source>
</evidence>
<dbReference type="Proteomes" id="UP000002729">
    <property type="component" value="Unassembled WGS sequence"/>
</dbReference>
<dbReference type="PANTHER" id="PTHR34407">
    <property type="entry name" value="EXPRESSED PROTEIN"/>
    <property type="match status" value="1"/>
</dbReference>
<reference evidence="2 3" key="1">
    <citation type="journal article" date="2011" name="Proc. Natl. Acad. Sci. U.S.A.">
        <title>Niche of harmful alga Aureococcus anophagefferens revealed through ecogenomics.</title>
        <authorList>
            <person name="Gobler C.J."/>
            <person name="Berry D.L."/>
            <person name="Dyhrman S.T."/>
            <person name="Wilhelm S.W."/>
            <person name="Salamov A."/>
            <person name="Lobanov A.V."/>
            <person name="Zhang Y."/>
            <person name="Collier J.L."/>
            <person name="Wurch L.L."/>
            <person name="Kustka A.B."/>
            <person name="Dill B.D."/>
            <person name="Shah M."/>
            <person name="VerBerkmoes N.C."/>
            <person name="Kuo A."/>
            <person name="Terry A."/>
            <person name="Pangilinan J."/>
            <person name="Lindquist E.A."/>
            <person name="Lucas S."/>
            <person name="Paulsen I.T."/>
            <person name="Hattenrath-Lehmann T.K."/>
            <person name="Talmage S.C."/>
            <person name="Walker E.A."/>
            <person name="Koch F."/>
            <person name="Burson A.M."/>
            <person name="Marcoval M.A."/>
            <person name="Tang Y.Z."/>
            <person name="Lecleir G.R."/>
            <person name="Coyne K.J."/>
            <person name="Berg G.M."/>
            <person name="Bertrand E.M."/>
            <person name="Saito M.A."/>
            <person name="Gladyshev V.N."/>
            <person name="Grigoriev I.V."/>
        </authorList>
    </citation>
    <scope>NUCLEOTIDE SEQUENCE [LARGE SCALE GENOMIC DNA]</scope>
    <source>
        <strain evidence="3">CCMP 1984</strain>
    </source>
</reference>
<accession>F0Y698</accession>